<dbReference type="Proteomes" id="UP000605013">
    <property type="component" value="Unassembled WGS sequence"/>
</dbReference>
<dbReference type="EMBL" id="JAEMEF010000009">
    <property type="protein sequence ID" value="MBL7560354.1"/>
    <property type="molecule type" value="Genomic_DNA"/>
</dbReference>
<reference evidence="1 2" key="1">
    <citation type="submission" date="2020-12" db="EMBL/GenBank/DDBJ databases">
        <title>Olleya sediminilitoris sp. nov., isolated from a tidal flat.</title>
        <authorList>
            <person name="Park S."/>
            <person name="Yoon J.-H."/>
        </authorList>
    </citation>
    <scope>NUCLEOTIDE SEQUENCE [LARGE SCALE GENOMIC DNA]</scope>
    <source>
        <strain evidence="1 2">YSTF-M6</strain>
    </source>
</reference>
<accession>A0ABS1WMJ3</accession>
<dbReference type="CDD" id="cd15482">
    <property type="entry name" value="Sialidase_non-viral"/>
    <property type="match status" value="1"/>
</dbReference>
<dbReference type="Pfam" id="PF07676">
    <property type="entry name" value="PD40"/>
    <property type="match status" value="1"/>
</dbReference>
<protein>
    <submittedName>
        <fullName evidence="1">PD40 domain-containing protein</fullName>
    </submittedName>
</protein>
<dbReference type="RefSeq" id="WP_203000845.1">
    <property type="nucleotide sequence ID" value="NZ_JAEMEF010000009.1"/>
</dbReference>
<dbReference type="SUPFAM" id="SSF82171">
    <property type="entry name" value="DPP6 N-terminal domain-like"/>
    <property type="match status" value="1"/>
</dbReference>
<comment type="caution">
    <text evidence="1">The sequence shown here is derived from an EMBL/GenBank/DDBJ whole genome shotgun (WGS) entry which is preliminary data.</text>
</comment>
<evidence type="ECO:0000313" key="1">
    <source>
        <dbReference type="EMBL" id="MBL7560354.1"/>
    </source>
</evidence>
<name>A0ABS1WMJ3_9FLAO</name>
<gene>
    <name evidence="1" type="ORF">JAO71_11130</name>
</gene>
<evidence type="ECO:0000313" key="2">
    <source>
        <dbReference type="Proteomes" id="UP000605013"/>
    </source>
</evidence>
<organism evidence="1 2">
    <name type="scientific">Olleya sediminilitoris</name>
    <dbReference type="NCBI Taxonomy" id="2795739"/>
    <lineage>
        <taxon>Bacteria</taxon>
        <taxon>Pseudomonadati</taxon>
        <taxon>Bacteroidota</taxon>
        <taxon>Flavobacteriia</taxon>
        <taxon>Flavobacteriales</taxon>
        <taxon>Flavobacteriaceae</taxon>
    </lineage>
</organism>
<sequence length="327" mass="37361">MSKTKYITILLLNFILFNCQTKTKKKDIPVTNTINITTTANQLTLFGEHVISTPLYERDLAISPQGNELIYTLGDYKQNRRCLVYLTKEEGVWTEPQILNISGKYQDIEPFYSNNGNRLYFASNRPIYNDTTRNDYNIWYSNRVNNGWSNPVALDSIINTKTDEYYPSLSHNGNLYFTATKASGIGREDIFMSEFKDGKFQAPKLLPEAINTTAFEFNAYINPEENILIFSSFGRSDGLGGGDLYISRKDSLGQWTASKNLGKTVNSDKLDYCPFVDWKSNNFYFTSERKPLNNNKIDHVKTLKALSNSPLNGYGNIYKIGFDKLKL</sequence>
<dbReference type="InterPro" id="IPR011659">
    <property type="entry name" value="WD40"/>
</dbReference>
<keyword evidence="2" id="KW-1185">Reference proteome</keyword>
<dbReference type="Gene3D" id="2.120.10.30">
    <property type="entry name" value="TolB, C-terminal domain"/>
    <property type="match status" value="1"/>
</dbReference>
<dbReference type="InterPro" id="IPR011042">
    <property type="entry name" value="6-blade_b-propeller_TolB-like"/>
</dbReference>
<proteinExistence type="predicted"/>